<dbReference type="EMBL" id="GGEC01005020">
    <property type="protein sequence ID" value="MBW85503.1"/>
    <property type="molecule type" value="Transcribed_RNA"/>
</dbReference>
<dbReference type="AlphaFoldDB" id="A0A2P2IW97"/>
<proteinExistence type="predicted"/>
<organism evidence="1">
    <name type="scientific">Rhizophora mucronata</name>
    <name type="common">Asiatic mangrove</name>
    <dbReference type="NCBI Taxonomy" id="61149"/>
    <lineage>
        <taxon>Eukaryota</taxon>
        <taxon>Viridiplantae</taxon>
        <taxon>Streptophyta</taxon>
        <taxon>Embryophyta</taxon>
        <taxon>Tracheophyta</taxon>
        <taxon>Spermatophyta</taxon>
        <taxon>Magnoliopsida</taxon>
        <taxon>eudicotyledons</taxon>
        <taxon>Gunneridae</taxon>
        <taxon>Pentapetalae</taxon>
        <taxon>rosids</taxon>
        <taxon>fabids</taxon>
        <taxon>Malpighiales</taxon>
        <taxon>Rhizophoraceae</taxon>
        <taxon>Rhizophora</taxon>
    </lineage>
</organism>
<accession>A0A2P2IW97</accession>
<reference evidence="1" key="1">
    <citation type="submission" date="2018-02" db="EMBL/GenBank/DDBJ databases">
        <title>Rhizophora mucronata_Transcriptome.</title>
        <authorList>
            <person name="Meera S.P."/>
            <person name="Sreeshan A."/>
            <person name="Augustine A."/>
        </authorList>
    </citation>
    <scope>NUCLEOTIDE SEQUENCE</scope>
    <source>
        <tissue evidence="1">Leaf</tissue>
    </source>
</reference>
<sequence>MEIMQSAFMNTWQCLISVFSGHWNQSLKFLRLKERTNWASTLKGPPQYLVPLVMTPARPSHLCLSRNLMAFSLPVKRCPRMDHLLVVLLRKGGQIGHPSIRFQLLSQPKKARSSQKKLRHLLKMRKFLI</sequence>
<name>A0A2P2IW97_RHIMU</name>
<evidence type="ECO:0000313" key="1">
    <source>
        <dbReference type="EMBL" id="MBW85503.1"/>
    </source>
</evidence>
<protein>
    <submittedName>
        <fullName evidence="1">Uncharacterized protein</fullName>
    </submittedName>
</protein>